<evidence type="ECO:0000313" key="8">
    <source>
        <dbReference type="Proteomes" id="UP000786693"/>
    </source>
</evidence>
<dbReference type="GO" id="GO:0005524">
    <property type="term" value="F:ATP binding"/>
    <property type="evidence" value="ECO:0007669"/>
    <property type="project" value="UniProtKB-KW"/>
</dbReference>
<evidence type="ECO:0000256" key="2">
    <source>
        <dbReference type="ARBA" id="ARBA00022741"/>
    </source>
</evidence>
<evidence type="ECO:0000256" key="4">
    <source>
        <dbReference type="ARBA" id="ARBA00022967"/>
    </source>
</evidence>
<dbReference type="PANTHER" id="PTHR42794:SF1">
    <property type="entry name" value="HEMIN IMPORT ATP-BINDING PROTEIN HMUV"/>
    <property type="match status" value="1"/>
</dbReference>
<dbReference type="InterPro" id="IPR027417">
    <property type="entry name" value="P-loop_NTPase"/>
</dbReference>
<evidence type="ECO:0000256" key="1">
    <source>
        <dbReference type="ARBA" id="ARBA00022448"/>
    </source>
</evidence>
<comment type="function">
    <text evidence="5">Part of the ABC transporter complex HmuTUV involved in hemin import. Responsible for energy coupling to the transport system.</text>
</comment>
<reference evidence="7 8" key="1">
    <citation type="submission" date="2021-05" db="EMBL/GenBank/DDBJ databases">
        <title>Bacteria Genome sequencing.</title>
        <authorList>
            <person name="Takabe Y."/>
            <person name="Nakajima Y."/>
            <person name="Suzuki S."/>
            <person name="Shiozaki T."/>
        </authorList>
    </citation>
    <scope>NUCLEOTIDE SEQUENCE [LARGE SCALE GENOMIC DNA]</scope>
    <source>
        <strain evidence="7 8">AI_62</strain>
    </source>
</reference>
<dbReference type="InterPro" id="IPR003439">
    <property type="entry name" value="ABC_transporter-like_ATP-bd"/>
</dbReference>
<dbReference type="CDD" id="cd03214">
    <property type="entry name" value="ABC_Iron-Siderophores_B12_Hemin"/>
    <property type="match status" value="1"/>
</dbReference>
<feature type="domain" description="ABC transporter" evidence="6">
    <location>
        <begin position="3"/>
        <end position="239"/>
    </location>
</feature>
<dbReference type="Gene3D" id="3.40.50.300">
    <property type="entry name" value="P-loop containing nucleotide triphosphate hydrolases"/>
    <property type="match status" value="1"/>
</dbReference>
<dbReference type="PROSITE" id="PS50893">
    <property type="entry name" value="ABC_TRANSPORTER_2"/>
    <property type="match status" value="1"/>
</dbReference>
<sequence length="263" mass="27887">MSLVVRNLTARLGRTEVLHRVGLTAQAGEVTAIVGPNGSGKSTLLRCLTGDLSFSGDVLLNGRDPRTIPGWELATLRAVLPQASALAFPFTALEVVRIGLEARGSADRTGIAQAVLARVGLAGFEGRFYQELSGGEQARVQLARVLAQVWHPVPGGAPRWLFLDEPVAALDIAHQRVVTDIARAFAAEGGGVVAVMHDLNLTAGFAHRMVLLAEGRVRAEGPPDTVMTDALLSAAYGCEIRVGVIPSTPFLLPQMPDRQPPLR</sequence>
<evidence type="ECO:0000313" key="7">
    <source>
        <dbReference type="EMBL" id="GIT97036.1"/>
    </source>
</evidence>
<dbReference type="PROSITE" id="PS00211">
    <property type="entry name" value="ABC_TRANSPORTER_1"/>
    <property type="match status" value="1"/>
</dbReference>
<keyword evidence="3 7" id="KW-0067">ATP-binding</keyword>
<name>A0ABQ4NRP9_9RHOB</name>
<keyword evidence="8" id="KW-1185">Reference proteome</keyword>
<dbReference type="Proteomes" id="UP000786693">
    <property type="component" value="Unassembled WGS sequence"/>
</dbReference>
<keyword evidence="1" id="KW-0813">Transport</keyword>
<organism evidence="7 8">
    <name type="scientific">Jannaschia pagri</name>
    <dbReference type="NCBI Taxonomy" id="2829797"/>
    <lineage>
        <taxon>Bacteria</taxon>
        <taxon>Pseudomonadati</taxon>
        <taxon>Pseudomonadota</taxon>
        <taxon>Alphaproteobacteria</taxon>
        <taxon>Rhodobacterales</taxon>
        <taxon>Roseobacteraceae</taxon>
        <taxon>Jannaschia</taxon>
    </lineage>
</organism>
<gene>
    <name evidence="7" type="primary">hmuV</name>
    <name evidence="7" type="ORF">JANAI62_36590</name>
</gene>
<dbReference type="InterPro" id="IPR017871">
    <property type="entry name" value="ABC_transporter-like_CS"/>
</dbReference>
<evidence type="ECO:0000256" key="5">
    <source>
        <dbReference type="ARBA" id="ARBA00037066"/>
    </source>
</evidence>
<dbReference type="InterPro" id="IPR003593">
    <property type="entry name" value="AAA+_ATPase"/>
</dbReference>
<keyword evidence="4" id="KW-1278">Translocase</keyword>
<dbReference type="SMART" id="SM00382">
    <property type="entry name" value="AAA"/>
    <property type="match status" value="1"/>
</dbReference>
<proteinExistence type="predicted"/>
<evidence type="ECO:0000259" key="6">
    <source>
        <dbReference type="PROSITE" id="PS50893"/>
    </source>
</evidence>
<dbReference type="Pfam" id="PF00005">
    <property type="entry name" value="ABC_tran"/>
    <property type="match status" value="1"/>
</dbReference>
<dbReference type="NCBIfam" id="NF010068">
    <property type="entry name" value="PRK13548.1"/>
    <property type="match status" value="1"/>
</dbReference>
<evidence type="ECO:0000256" key="3">
    <source>
        <dbReference type="ARBA" id="ARBA00022840"/>
    </source>
</evidence>
<dbReference type="EMBL" id="BPFH01000010">
    <property type="protein sequence ID" value="GIT97036.1"/>
    <property type="molecule type" value="Genomic_DNA"/>
</dbReference>
<protein>
    <submittedName>
        <fullName evidence="7">Hemin import ATP-binding protein HmuV</fullName>
    </submittedName>
</protein>
<dbReference type="SUPFAM" id="SSF52540">
    <property type="entry name" value="P-loop containing nucleoside triphosphate hydrolases"/>
    <property type="match status" value="1"/>
</dbReference>
<dbReference type="PANTHER" id="PTHR42794">
    <property type="entry name" value="HEMIN IMPORT ATP-BINDING PROTEIN HMUV"/>
    <property type="match status" value="1"/>
</dbReference>
<accession>A0ABQ4NRP9</accession>
<comment type="caution">
    <text evidence="7">The sequence shown here is derived from an EMBL/GenBank/DDBJ whole genome shotgun (WGS) entry which is preliminary data.</text>
</comment>
<keyword evidence="2" id="KW-0547">Nucleotide-binding</keyword>
<dbReference type="RefSeq" id="WP_220750520.1">
    <property type="nucleotide sequence ID" value="NZ_BPFH01000010.1"/>
</dbReference>